<dbReference type="InterPro" id="IPR050107">
    <property type="entry name" value="ABC_carbohydrate_import_ATPase"/>
</dbReference>
<dbReference type="Gene3D" id="3.40.50.300">
    <property type="entry name" value="P-loop containing nucleotide triphosphate hydrolases"/>
    <property type="match status" value="2"/>
</dbReference>
<keyword evidence="1" id="KW-0547">Nucleotide-binding</keyword>
<organism evidence="4 5">
    <name type="scientific">Treponema lecithinolyticum ATCC 700332</name>
    <dbReference type="NCBI Taxonomy" id="1321815"/>
    <lineage>
        <taxon>Bacteria</taxon>
        <taxon>Pseudomonadati</taxon>
        <taxon>Spirochaetota</taxon>
        <taxon>Spirochaetia</taxon>
        <taxon>Spirochaetales</taxon>
        <taxon>Treponemataceae</taxon>
        <taxon>Treponema</taxon>
    </lineage>
</organism>
<dbReference type="PROSITE" id="PS00211">
    <property type="entry name" value="ABC_TRANSPORTER_1"/>
    <property type="match status" value="1"/>
</dbReference>
<dbReference type="PANTHER" id="PTHR43790:SF4">
    <property type="entry name" value="GUANOSINE IMPORT ATP-BINDING PROTEIN NUPO"/>
    <property type="match status" value="1"/>
</dbReference>
<dbReference type="CDD" id="cd03215">
    <property type="entry name" value="ABC_Carb_Monos_II"/>
    <property type="match status" value="1"/>
</dbReference>
<reference evidence="4 5" key="1">
    <citation type="submission" date="2013-08" db="EMBL/GenBank/DDBJ databases">
        <authorList>
            <person name="Weinstock G."/>
            <person name="Sodergren E."/>
            <person name="Wylie T."/>
            <person name="Fulton L."/>
            <person name="Fulton R."/>
            <person name="Fronick C."/>
            <person name="O'Laughlin M."/>
            <person name="Godfrey J."/>
            <person name="Miner T."/>
            <person name="Herter B."/>
            <person name="Appelbaum E."/>
            <person name="Cordes M."/>
            <person name="Lek S."/>
            <person name="Wollam A."/>
            <person name="Pepin K.H."/>
            <person name="Palsikar V.B."/>
            <person name="Mitreva M."/>
            <person name="Wilson R.K."/>
        </authorList>
    </citation>
    <scope>NUCLEOTIDE SEQUENCE [LARGE SCALE GENOMIC DNA]</scope>
    <source>
        <strain evidence="4 5">ATCC 700332</strain>
    </source>
</reference>
<dbReference type="RefSeq" id="WP_021686875.1">
    <property type="nucleotide sequence ID" value="NZ_KI260561.1"/>
</dbReference>
<dbReference type="SUPFAM" id="SSF52540">
    <property type="entry name" value="P-loop containing nucleoside triphosphate hydrolases"/>
    <property type="match status" value="2"/>
</dbReference>
<proteinExistence type="predicted"/>
<keyword evidence="2 4" id="KW-0067">ATP-binding</keyword>
<dbReference type="EMBL" id="AWVH01000006">
    <property type="protein sequence ID" value="ERJ94119.1"/>
    <property type="molecule type" value="Genomic_DNA"/>
</dbReference>
<evidence type="ECO:0000256" key="2">
    <source>
        <dbReference type="ARBA" id="ARBA00022840"/>
    </source>
</evidence>
<keyword evidence="5" id="KW-1185">Reference proteome</keyword>
<name>A0ABN0P0X9_TRELE</name>
<feature type="domain" description="ABC transporter" evidence="3">
    <location>
        <begin position="6"/>
        <end position="242"/>
    </location>
</feature>
<evidence type="ECO:0000256" key="1">
    <source>
        <dbReference type="ARBA" id="ARBA00022741"/>
    </source>
</evidence>
<evidence type="ECO:0000259" key="3">
    <source>
        <dbReference type="PROSITE" id="PS50893"/>
    </source>
</evidence>
<evidence type="ECO:0000313" key="5">
    <source>
        <dbReference type="Proteomes" id="UP000016649"/>
    </source>
</evidence>
<protein>
    <submittedName>
        <fullName evidence="4">ABC transporter, ATP-binding protein</fullName>
    </submittedName>
</protein>
<gene>
    <name evidence="4" type="ORF">HMPREF9193_00474</name>
</gene>
<comment type="caution">
    <text evidence="4">The sequence shown here is derived from an EMBL/GenBank/DDBJ whole genome shotgun (WGS) entry which is preliminary data.</text>
</comment>
<dbReference type="InterPro" id="IPR003593">
    <property type="entry name" value="AAA+_ATPase"/>
</dbReference>
<dbReference type="InterPro" id="IPR027417">
    <property type="entry name" value="P-loop_NTPase"/>
</dbReference>
<dbReference type="InterPro" id="IPR003439">
    <property type="entry name" value="ABC_transporter-like_ATP-bd"/>
</dbReference>
<dbReference type="GO" id="GO:0005524">
    <property type="term" value="F:ATP binding"/>
    <property type="evidence" value="ECO:0007669"/>
    <property type="project" value="UniProtKB-KW"/>
</dbReference>
<accession>A0ABN0P0X9</accession>
<dbReference type="CDD" id="cd03216">
    <property type="entry name" value="ABC_Carb_Monos_I"/>
    <property type="match status" value="1"/>
</dbReference>
<feature type="domain" description="ABC transporter" evidence="3">
    <location>
        <begin position="259"/>
        <end position="505"/>
    </location>
</feature>
<evidence type="ECO:0000313" key="4">
    <source>
        <dbReference type="EMBL" id="ERJ94119.1"/>
    </source>
</evidence>
<dbReference type="InterPro" id="IPR017871">
    <property type="entry name" value="ABC_transporter-like_CS"/>
</dbReference>
<dbReference type="PROSITE" id="PS50893">
    <property type="entry name" value="ABC_TRANSPORTER_2"/>
    <property type="match status" value="2"/>
</dbReference>
<dbReference type="SMART" id="SM00382">
    <property type="entry name" value="AAA"/>
    <property type="match status" value="2"/>
</dbReference>
<dbReference type="Proteomes" id="UP000016649">
    <property type="component" value="Unassembled WGS sequence"/>
</dbReference>
<dbReference type="Pfam" id="PF00005">
    <property type="entry name" value="ABC_tran"/>
    <property type="match status" value="2"/>
</dbReference>
<sequence>MEANAIEMIGITKTFPGVVANDDVTITVKENEVLALLGENGAGKSTLMSILFGAYEADKGIIRIRGKEIKIKDPNAATALGIGMVHQHFKLVNNYTVAENIVLGMEPVNRFGILDLKTAEKRVAEISNQYGLMVNPHDKIEDITVGMQQRVEILKTLYRNADIIIFDEPTAVLTPQEIDELMNIIRRLKAEGKTIIIITHKLEEIKAVGERCTVLRRGKLIGTVQVADVSEHDLAEMMVGRAVKFEIDKKTANPSRTVLALKHVCVKSSRGRLAVKDLSLDVRAGEIVGIAGVDGNGQSELIYAITGMLPVESGTIMLNGTDITKCGIRERIEAGVGHIPEDRQKHGFVSEFTVAENAVLKNYYKTPYSSKSGLLNYAVIRENAEQLIDDFDIRAGEGAATLAGSMSGGNKQKLIIAREIELSPEILVIAQPTRGLDVGAIEYIRKRIIEERDKGRAILLVSFELDEIMNLCDRIAAISKGSIAGVFNAGEVTEREIGVMMAGSKKTQNQEEHA</sequence>
<dbReference type="PANTHER" id="PTHR43790">
    <property type="entry name" value="CARBOHYDRATE TRANSPORT ATP-BINDING PROTEIN MG119-RELATED"/>
    <property type="match status" value="1"/>
</dbReference>